<name>F4KCY0_ARATH</name>
<gene>
    <name evidence="1 2" type="ordered locus">At5g30341</name>
</gene>
<proteinExistence type="evidence at protein level"/>
<dbReference type="KEGG" id="ath:AT5G30341"/>
<evidence type="ECO:0000313" key="3">
    <source>
        <dbReference type="Proteomes" id="UP000006548"/>
    </source>
</evidence>
<protein>
    <submittedName>
        <fullName evidence="2">Uncharacterized protein</fullName>
    </submittedName>
</protein>
<dbReference type="EMBL" id="CP002688">
    <property type="protein sequence ID" value="AED93870.1"/>
    <property type="molecule type" value="Genomic_DNA"/>
</dbReference>
<evidence type="ECO:0000313" key="1">
    <source>
        <dbReference type="Araport" id="AT5G30341"/>
    </source>
</evidence>
<reference evidence="2 3" key="1">
    <citation type="journal article" date="2000" name="Nature">
        <title>Sequence and analysis of chromosome 5 of the plant Arabidopsis thaliana.</title>
        <authorList>
            <consortium name="Kazusa DNA Research Institute"/>
            <consortium name="Cold Spring Harbor and Washington University in St Louis Sequencing Consortium"/>
            <consortium name="European Union Arabidopsis Genome Sequencing Consortium"/>
            <person name="Tabata S."/>
            <person name="Kaneko T."/>
            <person name="Nakamura Y."/>
            <person name="Kotani H."/>
            <person name="Kato T."/>
            <person name="Asamizu E."/>
            <person name="Miyajima N."/>
            <person name="Sasamoto S."/>
            <person name="Kimura T."/>
            <person name="Hosouchi T."/>
            <person name="Kawashima K."/>
            <person name="Kohara M."/>
            <person name="Matsumoto M."/>
            <person name="Matsuno A."/>
            <person name="Muraki A."/>
            <person name="Nakayama S."/>
            <person name="Nakazaki N."/>
            <person name="Naruo K."/>
            <person name="Okumura S."/>
            <person name="Shinpo S."/>
            <person name="Takeuchi C."/>
            <person name="Wada T."/>
            <person name="Watanabe A."/>
            <person name="Yamada M."/>
            <person name="Yasuda M."/>
            <person name="Sato S."/>
            <person name="de la Bastide M."/>
            <person name="Huang E."/>
            <person name="Spiegel L."/>
            <person name="Gnoj L."/>
            <person name="O'Shaughnessy A."/>
            <person name="Preston R."/>
            <person name="Habermann K."/>
            <person name="Murray J."/>
            <person name="Johnson D."/>
            <person name="Rohlfing T."/>
            <person name="Nelson J."/>
            <person name="Stoneking T."/>
            <person name="Pepin K."/>
            <person name="Spieth J."/>
            <person name="Sekhon M."/>
            <person name="Armstrong J."/>
            <person name="Becker M."/>
            <person name="Belter E."/>
            <person name="Cordum H."/>
            <person name="Cordes M."/>
            <person name="Courtney L."/>
            <person name="Courtney W."/>
            <person name="Dante M."/>
            <person name="Du H."/>
            <person name="Edwards J."/>
            <person name="Fryman J."/>
            <person name="Haakensen B."/>
            <person name="Lamar E."/>
            <person name="Latreille P."/>
            <person name="Leonard S."/>
            <person name="Meyer R."/>
            <person name="Mulvaney E."/>
            <person name="Ozersky P."/>
            <person name="Riley A."/>
            <person name="Strowmatt C."/>
            <person name="Wagner-McPherson C."/>
            <person name="Wollam A."/>
            <person name="Yoakum M."/>
            <person name="Bell M."/>
            <person name="Dedhia N."/>
            <person name="Parnell L."/>
            <person name="Shah R."/>
            <person name="Rodriguez M."/>
            <person name="See L.H."/>
            <person name="Vil D."/>
            <person name="Baker J."/>
            <person name="Kirchoff K."/>
            <person name="Toth K."/>
            <person name="King L."/>
            <person name="Bahret A."/>
            <person name="Miller B."/>
            <person name="Marra M."/>
            <person name="Martienssen R."/>
            <person name="McCombie W.R."/>
            <person name="Wilson R.K."/>
            <person name="Murphy G."/>
            <person name="Bancroft I."/>
            <person name="Volckaert G."/>
            <person name="Wambutt R."/>
            <person name="Dusterhoft A."/>
            <person name="Stiekema W."/>
            <person name="Pohl T."/>
            <person name="Entian K.D."/>
            <person name="Terryn N."/>
            <person name="Hartley N."/>
            <person name="Bent E."/>
            <person name="Johnson S."/>
            <person name="Langham S.A."/>
            <person name="McCullagh B."/>
            <person name="Robben J."/>
            <person name="Grymonprez B."/>
            <person name="Zimmermann W."/>
            <person name="Ramsperger U."/>
            <person name="Wedler H."/>
            <person name="Balke K."/>
            <person name="Wedler E."/>
            <person name="Peters S."/>
            <person name="van Staveren M."/>
            <person name="Dirkse W."/>
            <person name="Mooijman P."/>
            <person name="Lankhorst R.K."/>
            <person name="Weitzenegger T."/>
            <person name="Bothe G."/>
            <person name="Rose M."/>
            <person name="Hauf J."/>
            <person name="Berneiser S."/>
            <person name="Hempel S."/>
            <person name="Feldpausch M."/>
            <person name="Lamberth S."/>
            <person name="Villarroel R."/>
            <person name="Gielen J."/>
            <person name="Ardiles W."/>
            <person name="Bents O."/>
            <person name="Lemcke K."/>
            <person name="Kolesov G."/>
            <person name="Mayer K."/>
            <person name="Rudd S."/>
            <person name="Schoof H."/>
            <person name="Schueller C."/>
            <person name="Zaccaria P."/>
            <person name="Mewes H.W."/>
            <person name="Bevan M."/>
            <person name="Fransz P."/>
        </authorList>
    </citation>
    <scope>NUCLEOTIDE SEQUENCE [LARGE SCALE GENOMIC DNA]</scope>
    <source>
        <strain evidence="3">cv. Columbia</strain>
    </source>
</reference>
<dbReference type="TAIR" id="AT5G30341"/>
<keyword evidence="3" id="KW-1185">Reference proteome</keyword>
<dbReference type="Araport" id="AT5G30341"/>
<evidence type="ECO:0007829" key="4">
    <source>
        <dbReference type="PeptideAtlas" id="F4KCY0"/>
    </source>
</evidence>
<reference evidence="3" key="2">
    <citation type="journal article" date="2017" name="Plant J.">
        <title>Araport11: a complete reannotation of the Arabidopsis thaliana reference genome.</title>
        <authorList>
            <person name="Cheng C.Y."/>
            <person name="Krishnakumar V."/>
            <person name="Chan A.P."/>
            <person name="Thibaud-Nissen F."/>
            <person name="Schobel S."/>
            <person name="Town C.D."/>
        </authorList>
    </citation>
    <scope>GENOME REANNOTATION</scope>
    <source>
        <strain evidence="3">cv. Columbia</strain>
    </source>
</reference>
<evidence type="ECO:0000313" key="2">
    <source>
        <dbReference type="EMBL" id="AED93870.1"/>
    </source>
</evidence>
<dbReference type="InParanoid" id="F4KCY0"/>
<dbReference type="RefSeq" id="NP_680265.1">
    <property type="nucleotide sequence ID" value="NM_147960.1"/>
</dbReference>
<accession>F4KCY0</accession>
<dbReference type="HOGENOM" id="CLU_1715756_0_0_1"/>
<dbReference type="Proteomes" id="UP000006548">
    <property type="component" value="Chromosome 5"/>
</dbReference>
<dbReference type="GeneID" id="833071"/>
<sequence>MDGVIKSVGSKWASLWASNGLRMGLLFSSLSDAQDRGGGRVGWLTEWSRLLLGLCDRVSVSVVRMDWFFSSPIEYNWWTGKVDCLNGLPGLLCDRLEVSGWTAELTASLSATGDRNVCKTSPRLDQRCKMYKNDGECYERWMKLDSKEMVVQV</sequence>
<dbReference type="AlphaFoldDB" id="F4KCY0"/>
<dbReference type="PaxDb" id="3702-AT5G30341.1"/>
<organism evidence="2 3">
    <name type="scientific">Arabidopsis thaliana</name>
    <name type="common">Mouse-ear cress</name>
    <dbReference type="NCBI Taxonomy" id="3702"/>
    <lineage>
        <taxon>Eukaryota</taxon>
        <taxon>Viridiplantae</taxon>
        <taxon>Streptophyta</taxon>
        <taxon>Embryophyta</taxon>
        <taxon>Tracheophyta</taxon>
        <taxon>Spermatophyta</taxon>
        <taxon>Magnoliopsida</taxon>
        <taxon>eudicotyledons</taxon>
        <taxon>Gunneridae</taxon>
        <taxon>Pentapetalae</taxon>
        <taxon>rosids</taxon>
        <taxon>malvids</taxon>
        <taxon>Brassicales</taxon>
        <taxon>Brassicaceae</taxon>
        <taxon>Camelineae</taxon>
        <taxon>Arabidopsis</taxon>
    </lineage>
</organism>
<keyword evidence="4" id="KW-1267">Proteomics identification</keyword>